<proteinExistence type="predicted"/>
<feature type="domain" description="Xrn1 helical" evidence="1">
    <location>
        <begin position="4"/>
        <end position="114"/>
    </location>
</feature>
<keyword evidence="3" id="KW-1185">Reference proteome</keyword>
<evidence type="ECO:0000313" key="2">
    <source>
        <dbReference type="EMBL" id="CAE7536649.1"/>
    </source>
</evidence>
<dbReference type="OrthoDB" id="446532at2759"/>
<dbReference type="PANTHER" id="PTHR12341">
    <property type="entry name" value="5'-&gt;3' EXORIBONUCLEASE"/>
    <property type="match status" value="1"/>
</dbReference>
<protein>
    <submittedName>
        <fullName evidence="2">XRN1 protein</fullName>
    </submittedName>
</protein>
<dbReference type="Gene3D" id="1.25.40.1050">
    <property type="match status" value="1"/>
</dbReference>
<sequence length="144" mass="16314">MAYDLAHYDKLPQPGIELEVGKPFRPFQQLMAVLPSSSKSLLPACFQWLFDSKDSPILNFYPQKFVVDMDGVKVPWGGMTLIPFIDPMSLLTAMDASDQLSLSKAEERRNEFRSACTLRYDMKAQYSLPSTWPGKYPDLAKCPV</sequence>
<evidence type="ECO:0000313" key="3">
    <source>
        <dbReference type="Proteomes" id="UP000649617"/>
    </source>
</evidence>
<dbReference type="GO" id="GO:0004534">
    <property type="term" value="F:5'-3' RNA exonuclease activity"/>
    <property type="evidence" value="ECO:0007669"/>
    <property type="project" value="TreeGrafter"/>
</dbReference>
<organism evidence="2 3">
    <name type="scientific">Symbiodinium pilosum</name>
    <name type="common">Dinoflagellate</name>
    <dbReference type="NCBI Taxonomy" id="2952"/>
    <lineage>
        <taxon>Eukaryota</taxon>
        <taxon>Sar</taxon>
        <taxon>Alveolata</taxon>
        <taxon>Dinophyceae</taxon>
        <taxon>Suessiales</taxon>
        <taxon>Symbiodiniaceae</taxon>
        <taxon>Symbiodinium</taxon>
    </lineage>
</organism>
<reference evidence="2" key="1">
    <citation type="submission" date="2021-02" db="EMBL/GenBank/DDBJ databases">
        <authorList>
            <person name="Dougan E. K."/>
            <person name="Rhodes N."/>
            <person name="Thang M."/>
            <person name="Chan C."/>
        </authorList>
    </citation>
    <scope>NUCLEOTIDE SEQUENCE</scope>
</reference>
<dbReference type="GO" id="GO:0000956">
    <property type="term" value="P:nuclear-transcribed mRNA catabolic process"/>
    <property type="evidence" value="ECO:0007669"/>
    <property type="project" value="TreeGrafter"/>
</dbReference>
<feature type="non-terminal residue" evidence="2">
    <location>
        <position position="1"/>
    </location>
</feature>
<name>A0A812TI41_SYMPI</name>
<dbReference type="InterPro" id="IPR041412">
    <property type="entry name" value="Xrn1_helical"/>
</dbReference>
<dbReference type="GO" id="GO:0005634">
    <property type="term" value="C:nucleus"/>
    <property type="evidence" value="ECO:0007669"/>
    <property type="project" value="TreeGrafter"/>
</dbReference>
<dbReference type="EMBL" id="CAJNIZ010032324">
    <property type="protein sequence ID" value="CAE7536649.1"/>
    <property type="molecule type" value="Genomic_DNA"/>
</dbReference>
<dbReference type="AlphaFoldDB" id="A0A812TI41"/>
<dbReference type="Pfam" id="PF17846">
    <property type="entry name" value="XRN_M"/>
    <property type="match status" value="1"/>
</dbReference>
<dbReference type="GO" id="GO:0003723">
    <property type="term" value="F:RNA binding"/>
    <property type="evidence" value="ECO:0007669"/>
    <property type="project" value="TreeGrafter"/>
</dbReference>
<dbReference type="InterPro" id="IPR027073">
    <property type="entry name" value="5_3_exoribonuclease"/>
</dbReference>
<accession>A0A812TI41</accession>
<dbReference type="GO" id="GO:0016075">
    <property type="term" value="P:rRNA catabolic process"/>
    <property type="evidence" value="ECO:0007669"/>
    <property type="project" value="TreeGrafter"/>
</dbReference>
<evidence type="ECO:0000259" key="1">
    <source>
        <dbReference type="Pfam" id="PF17846"/>
    </source>
</evidence>
<comment type="caution">
    <text evidence="2">The sequence shown here is derived from an EMBL/GenBank/DDBJ whole genome shotgun (WGS) entry which is preliminary data.</text>
</comment>
<gene>
    <name evidence="2" type="primary">XRN1</name>
    <name evidence="2" type="ORF">SPIL2461_LOCUS14187</name>
</gene>
<dbReference type="Proteomes" id="UP000649617">
    <property type="component" value="Unassembled WGS sequence"/>
</dbReference>
<dbReference type="PANTHER" id="PTHR12341:SF7">
    <property type="entry name" value="5'-3' EXORIBONUCLEASE 1"/>
    <property type="match status" value="1"/>
</dbReference>